<dbReference type="InterPro" id="IPR036097">
    <property type="entry name" value="HisK_dim/P_sf"/>
</dbReference>
<dbReference type="SMART" id="SM00388">
    <property type="entry name" value="HisKA"/>
    <property type="match status" value="1"/>
</dbReference>
<evidence type="ECO:0000256" key="2">
    <source>
        <dbReference type="ARBA" id="ARBA00004370"/>
    </source>
</evidence>
<dbReference type="Gene3D" id="3.30.565.10">
    <property type="entry name" value="Histidine kinase-like ATPase, C-terminal domain"/>
    <property type="match status" value="1"/>
</dbReference>
<dbReference type="GO" id="GO:0000155">
    <property type="term" value="F:phosphorelay sensor kinase activity"/>
    <property type="evidence" value="ECO:0007669"/>
    <property type="project" value="InterPro"/>
</dbReference>
<accession>A0A1G7JRP8</accession>
<dbReference type="SUPFAM" id="SSF47384">
    <property type="entry name" value="Homodimeric domain of signal transducing histidine kinase"/>
    <property type="match status" value="1"/>
</dbReference>
<dbReference type="EC" id="2.7.13.3" evidence="3"/>
<dbReference type="PANTHER" id="PTHR45436:SF5">
    <property type="entry name" value="SENSOR HISTIDINE KINASE TRCS"/>
    <property type="match status" value="1"/>
</dbReference>
<evidence type="ECO:0000256" key="8">
    <source>
        <dbReference type="ARBA" id="ARBA00022989"/>
    </source>
</evidence>
<evidence type="ECO:0000256" key="11">
    <source>
        <dbReference type="SAM" id="Phobius"/>
    </source>
</evidence>
<name>A0A1G7JRP8_9FLAO</name>
<dbReference type="InterPro" id="IPR003660">
    <property type="entry name" value="HAMP_dom"/>
</dbReference>
<dbReference type="STRING" id="454006.SAMN05421825_1467"/>
<keyword evidence="15" id="KW-1185">Reference proteome</keyword>
<dbReference type="SUPFAM" id="SSF158472">
    <property type="entry name" value="HAMP domain-like"/>
    <property type="match status" value="1"/>
</dbReference>
<dbReference type="InterPro" id="IPR036890">
    <property type="entry name" value="HATPase_C_sf"/>
</dbReference>
<dbReference type="PROSITE" id="PS50109">
    <property type="entry name" value="HIS_KIN"/>
    <property type="match status" value="1"/>
</dbReference>
<dbReference type="SUPFAM" id="SSF55874">
    <property type="entry name" value="ATPase domain of HSP90 chaperone/DNA topoisomerase II/histidine kinase"/>
    <property type="match status" value="1"/>
</dbReference>
<keyword evidence="9" id="KW-0902">Two-component regulatory system</keyword>
<dbReference type="CDD" id="cd06225">
    <property type="entry name" value="HAMP"/>
    <property type="match status" value="1"/>
</dbReference>
<keyword evidence="7 14" id="KW-0418">Kinase</keyword>
<evidence type="ECO:0000256" key="4">
    <source>
        <dbReference type="ARBA" id="ARBA00022553"/>
    </source>
</evidence>
<evidence type="ECO:0000256" key="9">
    <source>
        <dbReference type="ARBA" id="ARBA00023012"/>
    </source>
</evidence>
<evidence type="ECO:0000313" key="14">
    <source>
        <dbReference type="EMBL" id="SDF27484.1"/>
    </source>
</evidence>
<keyword evidence="10 11" id="KW-0472">Membrane</keyword>
<protein>
    <recommendedName>
        <fullName evidence="3">histidine kinase</fullName>
        <ecNumber evidence="3">2.7.13.3</ecNumber>
    </recommendedName>
</protein>
<evidence type="ECO:0000313" key="15">
    <source>
        <dbReference type="Proteomes" id="UP000199203"/>
    </source>
</evidence>
<evidence type="ECO:0000256" key="6">
    <source>
        <dbReference type="ARBA" id="ARBA00022692"/>
    </source>
</evidence>
<feature type="transmembrane region" description="Helical" evidence="11">
    <location>
        <begin position="12"/>
        <end position="33"/>
    </location>
</feature>
<dbReference type="Gene3D" id="1.10.287.130">
    <property type="match status" value="1"/>
</dbReference>
<dbReference type="Gene3D" id="6.10.340.10">
    <property type="match status" value="1"/>
</dbReference>
<proteinExistence type="predicted"/>
<evidence type="ECO:0000259" key="13">
    <source>
        <dbReference type="PROSITE" id="PS50885"/>
    </source>
</evidence>
<dbReference type="PANTHER" id="PTHR45436">
    <property type="entry name" value="SENSOR HISTIDINE KINASE YKOH"/>
    <property type="match status" value="1"/>
</dbReference>
<dbReference type="Proteomes" id="UP000199203">
    <property type="component" value="Unassembled WGS sequence"/>
</dbReference>
<dbReference type="AlphaFoldDB" id="A0A1G7JRP8"/>
<evidence type="ECO:0000256" key="10">
    <source>
        <dbReference type="ARBA" id="ARBA00023136"/>
    </source>
</evidence>
<dbReference type="Pfam" id="PF00672">
    <property type="entry name" value="HAMP"/>
    <property type="match status" value="1"/>
</dbReference>
<dbReference type="SMART" id="SM00387">
    <property type="entry name" value="HATPase_c"/>
    <property type="match status" value="1"/>
</dbReference>
<feature type="domain" description="Histidine kinase" evidence="12">
    <location>
        <begin position="242"/>
        <end position="461"/>
    </location>
</feature>
<keyword evidence="5" id="KW-0808">Transferase</keyword>
<feature type="transmembrane region" description="Helical" evidence="11">
    <location>
        <begin position="161"/>
        <end position="184"/>
    </location>
</feature>
<dbReference type="SMART" id="SM00304">
    <property type="entry name" value="HAMP"/>
    <property type="match status" value="1"/>
</dbReference>
<sequence length="467" mass="54363">MERPMKIATRTALNYAILTAGILFVFAYVVYFISEKNRQDEFIDRLGYKITWRSEFIFDADTDSLKIMELHKRNKKLLNEADISVYNSQKQLIFTDIRPSSKNQYYLGKLIRTGKNRITWQRKERQYMGVKYKFENKTYYIIGSAIDVTGMAHIAEFKKDIIVTYIISILIIFIIGFIFSYYTLKPLKDIIIQIRDISEHNLNKRLVVPKAKDEIYELTETFNSTFNRLEKSFNNHRQFVTTISHEFRTPLSILITELELAKELNVTVEDYKTSIDNALQDANHASQLSSALLDFARASYDVSQISFVDLRMDEILADAILALFRKNKDYKIDINYMSNDADKDESNYDFRGNPYLLEIAFLNLMENACKYSSDHHCNVEMEAKNSAITIRFIDKGIGISEEDQEKIFDLFYRGNNKNYEKGNGIGLSIVKRITEIHQGRLYLNSRPGMGTIFCLQFDPALAFVTKK</sequence>
<evidence type="ECO:0000256" key="7">
    <source>
        <dbReference type="ARBA" id="ARBA00022777"/>
    </source>
</evidence>
<dbReference type="EMBL" id="FNBH01000001">
    <property type="protein sequence ID" value="SDF27484.1"/>
    <property type="molecule type" value="Genomic_DNA"/>
</dbReference>
<dbReference type="InterPro" id="IPR005467">
    <property type="entry name" value="His_kinase_dom"/>
</dbReference>
<comment type="catalytic activity">
    <reaction evidence="1">
        <text>ATP + protein L-histidine = ADP + protein N-phospho-L-histidine.</text>
        <dbReference type="EC" id="2.7.13.3"/>
    </reaction>
</comment>
<dbReference type="CDD" id="cd00082">
    <property type="entry name" value="HisKA"/>
    <property type="match status" value="1"/>
</dbReference>
<keyword evidence="4" id="KW-0597">Phosphoprotein</keyword>
<feature type="domain" description="HAMP" evidence="13">
    <location>
        <begin position="181"/>
        <end position="234"/>
    </location>
</feature>
<dbReference type="PRINTS" id="PR00344">
    <property type="entry name" value="BCTRLSENSOR"/>
</dbReference>
<dbReference type="PROSITE" id="PS50885">
    <property type="entry name" value="HAMP"/>
    <property type="match status" value="1"/>
</dbReference>
<evidence type="ECO:0000256" key="1">
    <source>
        <dbReference type="ARBA" id="ARBA00000085"/>
    </source>
</evidence>
<gene>
    <name evidence="14" type="ORF">SAMN05421825_1467</name>
</gene>
<organism evidence="14 15">
    <name type="scientific">Epilithonimonas hungarica</name>
    <dbReference type="NCBI Taxonomy" id="454006"/>
    <lineage>
        <taxon>Bacteria</taxon>
        <taxon>Pseudomonadati</taxon>
        <taxon>Bacteroidota</taxon>
        <taxon>Flavobacteriia</taxon>
        <taxon>Flavobacteriales</taxon>
        <taxon>Weeksellaceae</taxon>
        <taxon>Chryseobacterium group</taxon>
        <taxon>Epilithonimonas</taxon>
    </lineage>
</organism>
<keyword evidence="8 11" id="KW-1133">Transmembrane helix</keyword>
<dbReference type="GO" id="GO:0005886">
    <property type="term" value="C:plasma membrane"/>
    <property type="evidence" value="ECO:0007669"/>
    <property type="project" value="TreeGrafter"/>
</dbReference>
<dbReference type="InterPro" id="IPR004358">
    <property type="entry name" value="Sig_transdc_His_kin-like_C"/>
</dbReference>
<dbReference type="InterPro" id="IPR003594">
    <property type="entry name" value="HATPase_dom"/>
</dbReference>
<dbReference type="Pfam" id="PF02518">
    <property type="entry name" value="HATPase_c"/>
    <property type="match status" value="1"/>
</dbReference>
<comment type="subcellular location">
    <subcellularLocation>
        <location evidence="2">Membrane</location>
    </subcellularLocation>
</comment>
<evidence type="ECO:0000256" key="5">
    <source>
        <dbReference type="ARBA" id="ARBA00022679"/>
    </source>
</evidence>
<dbReference type="InterPro" id="IPR003661">
    <property type="entry name" value="HisK_dim/P_dom"/>
</dbReference>
<dbReference type="Pfam" id="PF00512">
    <property type="entry name" value="HisKA"/>
    <property type="match status" value="1"/>
</dbReference>
<reference evidence="15" key="1">
    <citation type="submission" date="2016-10" db="EMBL/GenBank/DDBJ databases">
        <authorList>
            <person name="Varghese N."/>
            <person name="Submissions S."/>
        </authorList>
    </citation>
    <scope>NUCLEOTIDE SEQUENCE [LARGE SCALE GENOMIC DNA]</scope>
    <source>
        <strain evidence="15">DSM 19684</strain>
    </source>
</reference>
<keyword evidence="6 11" id="KW-0812">Transmembrane</keyword>
<dbReference type="InterPro" id="IPR050428">
    <property type="entry name" value="TCS_sensor_his_kinase"/>
</dbReference>
<evidence type="ECO:0000259" key="12">
    <source>
        <dbReference type="PROSITE" id="PS50109"/>
    </source>
</evidence>
<evidence type="ECO:0000256" key="3">
    <source>
        <dbReference type="ARBA" id="ARBA00012438"/>
    </source>
</evidence>